<feature type="binding site" description="axial binding residue" evidence="8">
    <location>
        <position position="526"/>
    </location>
    <ligand>
        <name>heme</name>
        <dbReference type="ChEBI" id="CHEBI:30413"/>
    </ligand>
    <ligandPart>
        <name>Fe</name>
        <dbReference type="ChEBI" id="CHEBI:18248"/>
    </ligandPart>
</feature>
<dbReference type="Pfam" id="PF00067">
    <property type="entry name" value="p450"/>
    <property type="match status" value="1"/>
</dbReference>
<keyword evidence="7 9" id="KW-0503">Monooxygenase</keyword>
<proteinExistence type="inferred from homology"/>
<evidence type="ECO:0000256" key="3">
    <source>
        <dbReference type="ARBA" id="ARBA00022617"/>
    </source>
</evidence>
<keyword evidence="4 8" id="KW-0479">Metal-binding</keyword>
<evidence type="ECO:0000256" key="1">
    <source>
        <dbReference type="ARBA" id="ARBA00001971"/>
    </source>
</evidence>
<dbReference type="GO" id="GO:0005506">
    <property type="term" value="F:iron ion binding"/>
    <property type="evidence" value="ECO:0007669"/>
    <property type="project" value="InterPro"/>
</dbReference>
<keyword evidence="11" id="KW-1185">Reference proteome</keyword>
<dbReference type="GO" id="GO:0020037">
    <property type="term" value="F:heme binding"/>
    <property type="evidence" value="ECO:0007669"/>
    <property type="project" value="InterPro"/>
</dbReference>
<dbReference type="AlphaFoldDB" id="A0A9Q0N5U3"/>
<comment type="cofactor">
    <cofactor evidence="1 8">
        <name>heme</name>
        <dbReference type="ChEBI" id="CHEBI:30413"/>
    </cofactor>
</comment>
<dbReference type="InterPro" id="IPR001128">
    <property type="entry name" value="Cyt_P450"/>
</dbReference>
<evidence type="ECO:0000256" key="9">
    <source>
        <dbReference type="RuleBase" id="RU000461"/>
    </source>
</evidence>
<keyword evidence="6 8" id="KW-0408">Iron</keyword>
<organism evidence="10 11">
    <name type="scientific">Pseudolycoriella hygida</name>
    <dbReference type="NCBI Taxonomy" id="35572"/>
    <lineage>
        <taxon>Eukaryota</taxon>
        <taxon>Metazoa</taxon>
        <taxon>Ecdysozoa</taxon>
        <taxon>Arthropoda</taxon>
        <taxon>Hexapoda</taxon>
        <taxon>Insecta</taxon>
        <taxon>Pterygota</taxon>
        <taxon>Neoptera</taxon>
        <taxon>Endopterygota</taxon>
        <taxon>Diptera</taxon>
        <taxon>Nematocera</taxon>
        <taxon>Sciaroidea</taxon>
        <taxon>Sciaridae</taxon>
        <taxon>Pseudolycoriella</taxon>
    </lineage>
</organism>
<evidence type="ECO:0000313" key="11">
    <source>
        <dbReference type="Proteomes" id="UP001151699"/>
    </source>
</evidence>
<dbReference type="PANTHER" id="PTHR24291">
    <property type="entry name" value="CYTOCHROME P450 FAMILY 4"/>
    <property type="match status" value="1"/>
</dbReference>
<dbReference type="EMBL" id="WJQU01000002">
    <property type="protein sequence ID" value="KAJ6644108.1"/>
    <property type="molecule type" value="Genomic_DNA"/>
</dbReference>
<dbReference type="Gene3D" id="1.10.630.10">
    <property type="entry name" value="Cytochrome P450"/>
    <property type="match status" value="1"/>
</dbReference>
<evidence type="ECO:0000256" key="7">
    <source>
        <dbReference type="ARBA" id="ARBA00023033"/>
    </source>
</evidence>
<dbReference type="InterPro" id="IPR002401">
    <property type="entry name" value="Cyt_P450_E_grp-I"/>
</dbReference>
<protein>
    <submittedName>
        <fullName evidence="10">Cytochrome P450 4V2</fullName>
    </submittedName>
</protein>
<keyword evidence="5 9" id="KW-0560">Oxidoreductase</keyword>
<dbReference type="SUPFAM" id="SSF48264">
    <property type="entry name" value="Cytochrome P450"/>
    <property type="match status" value="1"/>
</dbReference>
<evidence type="ECO:0000256" key="2">
    <source>
        <dbReference type="ARBA" id="ARBA00010617"/>
    </source>
</evidence>
<dbReference type="OrthoDB" id="1470350at2759"/>
<dbReference type="Proteomes" id="UP001151699">
    <property type="component" value="Chromosome B"/>
</dbReference>
<evidence type="ECO:0000313" key="10">
    <source>
        <dbReference type="EMBL" id="KAJ6644108.1"/>
    </source>
</evidence>
<dbReference type="CDD" id="cd20628">
    <property type="entry name" value="CYP4"/>
    <property type="match status" value="1"/>
</dbReference>
<dbReference type="PRINTS" id="PR00463">
    <property type="entry name" value="EP450I"/>
</dbReference>
<name>A0A9Q0N5U3_9DIPT</name>
<accession>A0A9Q0N5U3</accession>
<dbReference type="PANTHER" id="PTHR24291:SF201">
    <property type="entry name" value="CYTOCHROME P450, FAMILY 4, SUBFAMILY B, POLYPEPTIDE 7"/>
    <property type="match status" value="1"/>
</dbReference>
<evidence type="ECO:0000256" key="4">
    <source>
        <dbReference type="ARBA" id="ARBA00022723"/>
    </source>
</evidence>
<evidence type="ECO:0000256" key="5">
    <source>
        <dbReference type="ARBA" id="ARBA00023002"/>
    </source>
</evidence>
<comment type="similarity">
    <text evidence="2 9">Belongs to the cytochrome P450 family.</text>
</comment>
<dbReference type="GO" id="GO:0016705">
    <property type="term" value="F:oxidoreductase activity, acting on paired donors, with incorporation or reduction of molecular oxygen"/>
    <property type="evidence" value="ECO:0007669"/>
    <property type="project" value="InterPro"/>
</dbReference>
<dbReference type="InterPro" id="IPR050196">
    <property type="entry name" value="Cytochrome_P450_Monoox"/>
</dbReference>
<dbReference type="InterPro" id="IPR017972">
    <property type="entry name" value="Cyt_P450_CS"/>
</dbReference>
<reference evidence="10" key="1">
    <citation type="submission" date="2022-07" db="EMBL/GenBank/DDBJ databases">
        <authorList>
            <person name="Trinca V."/>
            <person name="Uliana J.V.C."/>
            <person name="Torres T.T."/>
            <person name="Ward R.J."/>
            <person name="Monesi N."/>
        </authorList>
    </citation>
    <scope>NUCLEOTIDE SEQUENCE</scope>
    <source>
        <strain evidence="10">HSMRA1968</strain>
        <tissue evidence="10">Whole embryos</tissue>
    </source>
</reference>
<gene>
    <name evidence="10" type="primary">CYP4V2</name>
    <name evidence="10" type="ORF">Bhyg_09074</name>
</gene>
<evidence type="ECO:0000256" key="6">
    <source>
        <dbReference type="ARBA" id="ARBA00023004"/>
    </source>
</evidence>
<comment type="caution">
    <text evidence="10">The sequence shown here is derived from an EMBL/GenBank/DDBJ whole genome shotgun (WGS) entry which is preliminary data.</text>
</comment>
<evidence type="ECO:0000256" key="8">
    <source>
        <dbReference type="PIRSR" id="PIRSR602401-1"/>
    </source>
</evidence>
<dbReference type="GO" id="GO:0004497">
    <property type="term" value="F:monooxygenase activity"/>
    <property type="evidence" value="ECO:0007669"/>
    <property type="project" value="UniProtKB-KW"/>
</dbReference>
<dbReference type="PROSITE" id="PS00086">
    <property type="entry name" value="CYTOCHROME_P450"/>
    <property type="match status" value="1"/>
</dbReference>
<sequence length="586" mass="67094">MAYLEVACKAANLNDVDNVDWVPTLSLEHPVSDTELPVNRSMEGNTLDEWKVEYLLDSGVNAQQTRENVVHRRTKRMPSFHRRILCELLEALRPKHLKLEIDLSNLLFAKIPQPGRRLPLLGHLLLLMKKGVHISESSFEGFSKLAVDFHKHGLFALQLAFQPILHIFTPEYFENVMTSTKHINKATGYKPVVPWLGTGLIVSGGEKWHKDRKMLTPAFHFKILDQFNPLMNKHASILCDKISSTLNYQMTDCVSVLSTCALDTICETSMGVDMKTQTVGENKFSSSFTEFNKLAVKRVFTVGSKSDFLYNLTPNGQKAKLMIKNMHEFTEQIVVQRKKEIMSMCASDDNGTKKKLRSLLDLMLDIHLNGGDLSIKEIQFQLDNFAFAGHDTVSNALAFVMVCLANYSDVQQRVREEINESVSDSVTEITSEHLAKLPYLDMVIKESLRLYPPVPFTGRHLLEDFQIGDYMIPKGTDIWLNYFALHRNPDYWAEPEKFDPERFSPENSIDRHPFAFVPFSGGLRNCIGQRYAKAFMKIVIVQIMRHFRILPVTRIDDLTLSFEMTIKTMEPIQIKFRPVDGRVEEM</sequence>
<keyword evidence="3 8" id="KW-0349">Heme</keyword>
<dbReference type="PRINTS" id="PR00385">
    <property type="entry name" value="P450"/>
</dbReference>
<dbReference type="InterPro" id="IPR036396">
    <property type="entry name" value="Cyt_P450_sf"/>
</dbReference>